<gene>
    <name evidence="5" type="ORF">J3U88_31980</name>
</gene>
<accession>A0A8J7QEH1</accession>
<proteinExistence type="predicted"/>
<comment type="cofactor">
    <cofactor evidence="1">
        <name>Fe(2+)</name>
        <dbReference type="ChEBI" id="CHEBI:29033"/>
    </cofactor>
</comment>
<dbReference type="InterPro" id="IPR003819">
    <property type="entry name" value="TauD/TfdA-like"/>
</dbReference>
<keyword evidence="2" id="KW-0560">Oxidoreductase</keyword>
<dbReference type="Pfam" id="PF02668">
    <property type="entry name" value="TauD"/>
    <property type="match status" value="1"/>
</dbReference>
<evidence type="ECO:0000256" key="2">
    <source>
        <dbReference type="ARBA" id="ARBA00023002"/>
    </source>
</evidence>
<evidence type="ECO:0000256" key="3">
    <source>
        <dbReference type="ARBA" id="ARBA00023194"/>
    </source>
</evidence>
<dbReference type="InterPro" id="IPR042098">
    <property type="entry name" value="TauD-like_sf"/>
</dbReference>
<dbReference type="EMBL" id="JAFREP010000050">
    <property type="protein sequence ID" value="MBO1323127.1"/>
    <property type="molecule type" value="Genomic_DNA"/>
</dbReference>
<dbReference type="GO" id="GO:0016706">
    <property type="term" value="F:2-oxoglutarate-dependent dioxygenase activity"/>
    <property type="evidence" value="ECO:0007669"/>
    <property type="project" value="UniProtKB-ARBA"/>
</dbReference>
<keyword evidence="3" id="KW-0045">Antibiotic biosynthesis</keyword>
<dbReference type="RefSeq" id="WP_207863097.1">
    <property type="nucleotide sequence ID" value="NZ_JAFREP010000050.1"/>
</dbReference>
<feature type="domain" description="TauD/TfdA-like" evidence="4">
    <location>
        <begin position="12"/>
        <end position="302"/>
    </location>
</feature>
<evidence type="ECO:0000259" key="4">
    <source>
        <dbReference type="Pfam" id="PF02668"/>
    </source>
</evidence>
<protein>
    <submittedName>
        <fullName evidence="5">TauD/TfdA family dioxygenase</fullName>
    </submittedName>
</protein>
<sequence length="311" mass="35386">MNRTFPLFLHHQEARGDSLATWLASKPERLQHALADHGGLVFRGFEVVTPDDFQAVAEQCCDQLVADNGEHDRDSLTGSVYTPVRYRASEKLLWHNENTFNHFWPSRILFACAQPAKVGGETPIVDCRALYRRLDAGIRAKFEQHGVMYVRRYTPGLGRSWQDIFNAQTRAEAETFLARNRMTAKWRGDLLETHAVRPAVWHHPQTGMATWVNQAQHWHPSCLSEYLREALADVVPPDQFPRDCRYGDGSRIEDAVMAEILAVYAELEQSFAWEPGDVMVLDNTAVAHGRNPYRGKRKLYVAIGDLVAFPT</sequence>
<comment type="caution">
    <text evidence="5">The sequence shown here is derived from an EMBL/GenBank/DDBJ whole genome shotgun (WGS) entry which is preliminary data.</text>
</comment>
<evidence type="ECO:0000313" key="5">
    <source>
        <dbReference type="EMBL" id="MBO1323127.1"/>
    </source>
</evidence>
<dbReference type="PANTHER" id="PTHR10696">
    <property type="entry name" value="GAMMA-BUTYROBETAINE HYDROXYLASE-RELATED"/>
    <property type="match status" value="1"/>
</dbReference>
<dbReference type="InterPro" id="IPR050411">
    <property type="entry name" value="AlphaKG_dependent_hydroxylases"/>
</dbReference>
<evidence type="ECO:0000256" key="1">
    <source>
        <dbReference type="ARBA" id="ARBA00001954"/>
    </source>
</evidence>
<dbReference type="AlphaFoldDB" id="A0A8J7QEH1"/>
<dbReference type="PANTHER" id="PTHR10696:SF56">
    <property type="entry name" value="TAUD_TFDA-LIKE DOMAIN-CONTAINING PROTEIN"/>
    <property type="match status" value="1"/>
</dbReference>
<name>A0A8J7QEH1_9BACT</name>
<keyword evidence="6" id="KW-1185">Reference proteome</keyword>
<organism evidence="5 6">
    <name type="scientific">Acanthopleuribacter pedis</name>
    <dbReference type="NCBI Taxonomy" id="442870"/>
    <lineage>
        <taxon>Bacteria</taxon>
        <taxon>Pseudomonadati</taxon>
        <taxon>Acidobacteriota</taxon>
        <taxon>Holophagae</taxon>
        <taxon>Acanthopleuribacterales</taxon>
        <taxon>Acanthopleuribacteraceae</taxon>
        <taxon>Acanthopleuribacter</taxon>
    </lineage>
</organism>
<dbReference type="Proteomes" id="UP000664417">
    <property type="component" value="Unassembled WGS sequence"/>
</dbReference>
<dbReference type="SUPFAM" id="SSF51197">
    <property type="entry name" value="Clavaminate synthase-like"/>
    <property type="match status" value="1"/>
</dbReference>
<keyword evidence="5" id="KW-0223">Dioxygenase</keyword>
<dbReference type="GO" id="GO:0017000">
    <property type="term" value="P:antibiotic biosynthetic process"/>
    <property type="evidence" value="ECO:0007669"/>
    <property type="project" value="UniProtKB-KW"/>
</dbReference>
<dbReference type="Gene3D" id="3.60.130.10">
    <property type="entry name" value="Clavaminate synthase-like"/>
    <property type="match status" value="1"/>
</dbReference>
<reference evidence="5" key="1">
    <citation type="submission" date="2021-03" db="EMBL/GenBank/DDBJ databases">
        <authorList>
            <person name="Wang G."/>
        </authorList>
    </citation>
    <scope>NUCLEOTIDE SEQUENCE</scope>
    <source>
        <strain evidence="5">KCTC 12899</strain>
    </source>
</reference>
<evidence type="ECO:0000313" key="6">
    <source>
        <dbReference type="Proteomes" id="UP000664417"/>
    </source>
</evidence>